<dbReference type="GO" id="GO:0005634">
    <property type="term" value="C:nucleus"/>
    <property type="evidence" value="ECO:0007669"/>
    <property type="project" value="UniProtKB-SubCell"/>
</dbReference>
<proteinExistence type="predicted"/>
<dbReference type="CDD" id="cd00086">
    <property type="entry name" value="homeodomain"/>
    <property type="match status" value="1"/>
</dbReference>
<organism evidence="4 5">
    <name type="scientific">Glossina brevipalpis</name>
    <dbReference type="NCBI Taxonomy" id="37001"/>
    <lineage>
        <taxon>Eukaryota</taxon>
        <taxon>Metazoa</taxon>
        <taxon>Ecdysozoa</taxon>
        <taxon>Arthropoda</taxon>
        <taxon>Hexapoda</taxon>
        <taxon>Insecta</taxon>
        <taxon>Pterygota</taxon>
        <taxon>Neoptera</taxon>
        <taxon>Endopterygota</taxon>
        <taxon>Diptera</taxon>
        <taxon>Brachycera</taxon>
        <taxon>Muscomorpha</taxon>
        <taxon>Hippoboscoidea</taxon>
        <taxon>Glossinidae</taxon>
        <taxon>Glossina</taxon>
    </lineage>
</organism>
<protein>
    <recommendedName>
        <fullName evidence="3">Homeobox domain-containing protein</fullName>
    </recommendedName>
</protein>
<keyword evidence="5" id="KW-1185">Reference proteome</keyword>
<reference evidence="5" key="1">
    <citation type="submission" date="2014-03" db="EMBL/GenBank/DDBJ databases">
        <authorList>
            <person name="Aksoy S."/>
            <person name="Warren W."/>
            <person name="Wilson R.K."/>
        </authorList>
    </citation>
    <scope>NUCLEOTIDE SEQUENCE [LARGE SCALE GENOMIC DNA]</scope>
    <source>
        <strain evidence="5">IAEA</strain>
    </source>
</reference>
<comment type="subcellular location">
    <subcellularLocation>
        <location evidence="1 2">Nucleus</location>
    </subcellularLocation>
</comment>
<dbReference type="EnsemblMetazoa" id="GBRI033148-RA">
    <property type="protein sequence ID" value="GBRI033148-PA"/>
    <property type="gene ID" value="GBRI033148"/>
</dbReference>
<evidence type="ECO:0000256" key="2">
    <source>
        <dbReference type="RuleBase" id="RU000682"/>
    </source>
</evidence>
<dbReference type="STRING" id="37001.A0A1A9WUS7"/>
<dbReference type="GO" id="GO:0000977">
    <property type="term" value="F:RNA polymerase II transcription regulatory region sequence-specific DNA binding"/>
    <property type="evidence" value="ECO:0007669"/>
    <property type="project" value="TreeGrafter"/>
</dbReference>
<dbReference type="Pfam" id="PF00046">
    <property type="entry name" value="Homeodomain"/>
    <property type="match status" value="1"/>
</dbReference>
<dbReference type="VEuPathDB" id="VectorBase:GBRI033148"/>
<evidence type="ECO:0000313" key="4">
    <source>
        <dbReference type="EnsemblMetazoa" id="GBRI033148-PA"/>
    </source>
</evidence>
<evidence type="ECO:0000256" key="1">
    <source>
        <dbReference type="ARBA" id="ARBA00004123"/>
    </source>
</evidence>
<dbReference type="InterPro" id="IPR050649">
    <property type="entry name" value="Paired_Homeobox_TFs"/>
</dbReference>
<dbReference type="GO" id="GO:0000981">
    <property type="term" value="F:DNA-binding transcription factor activity, RNA polymerase II-specific"/>
    <property type="evidence" value="ECO:0007669"/>
    <property type="project" value="TreeGrafter"/>
</dbReference>
<keyword evidence="2" id="KW-0371">Homeobox</keyword>
<dbReference type="PANTHER" id="PTHR24329:SF337">
    <property type="entry name" value="ARISTALESS RELATED HOMEOBOX"/>
    <property type="match status" value="1"/>
</dbReference>
<sequence>MCELASIPAIPTILPYTMKLLYAVNKDVIAPHLPCNSFNLYAHRKRHTRSLSYIKSQITARGVTLGTFLLSIETASIKHLSKKTSLRSCNGPFTVPGEVAQIITPPSVRFIANPVFGLSIPCHPAWMEKDRFNSVMLVAALNPLLEELETAFAQTHYPDVFTREDLAMKINLTEARVQLQVSIKESWLI</sequence>
<dbReference type="Proteomes" id="UP000091820">
    <property type="component" value="Unassembled WGS sequence"/>
</dbReference>
<dbReference type="InterPro" id="IPR001356">
    <property type="entry name" value="HD"/>
</dbReference>
<accession>A0A1A9WUS7</accession>
<dbReference type="Gene3D" id="1.10.10.60">
    <property type="entry name" value="Homeodomain-like"/>
    <property type="match status" value="1"/>
</dbReference>
<evidence type="ECO:0000259" key="3">
    <source>
        <dbReference type="Pfam" id="PF00046"/>
    </source>
</evidence>
<keyword evidence="2" id="KW-0539">Nucleus</keyword>
<feature type="domain" description="Homeobox" evidence="3">
    <location>
        <begin position="145"/>
        <end position="178"/>
    </location>
</feature>
<dbReference type="AlphaFoldDB" id="A0A1A9WUS7"/>
<name>A0A1A9WUS7_9MUSC</name>
<reference evidence="4" key="2">
    <citation type="submission" date="2020-05" db="UniProtKB">
        <authorList>
            <consortium name="EnsemblMetazoa"/>
        </authorList>
    </citation>
    <scope>IDENTIFICATION</scope>
    <source>
        <strain evidence="4">IAEA</strain>
    </source>
</reference>
<dbReference type="InterPro" id="IPR009057">
    <property type="entry name" value="Homeodomain-like_sf"/>
</dbReference>
<evidence type="ECO:0000313" key="5">
    <source>
        <dbReference type="Proteomes" id="UP000091820"/>
    </source>
</evidence>
<dbReference type="PANTHER" id="PTHR24329">
    <property type="entry name" value="HOMEOBOX PROTEIN ARISTALESS"/>
    <property type="match status" value="1"/>
</dbReference>
<keyword evidence="2" id="KW-0238">DNA-binding</keyword>
<dbReference type="SUPFAM" id="SSF46689">
    <property type="entry name" value="Homeodomain-like"/>
    <property type="match status" value="1"/>
</dbReference>